<accession>A0A9Q3GPM9</accession>
<dbReference type="OrthoDB" id="3233705at2759"/>
<evidence type="ECO:0000313" key="2">
    <source>
        <dbReference type="EMBL" id="MBW0475256.1"/>
    </source>
</evidence>
<dbReference type="EMBL" id="AVOT02004037">
    <property type="protein sequence ID" value="MBW0475256.1"/>
    <property type="molecule type" value="Genomic_DNA"/>
</dbReference>
<name>A0A9Q3GPM9_9BASI</name>
<comment type="caution">
    <text evidence="2">The sequence shown here is derived from an EMBL/GenBank/DDBJ whole genome shotgun (WGS) entry which is preliminary data.</text>
</comment>
<reference evidence="2" key="1">
    <citation type="submission" date="2021-03" db="EMBL/GenBank/DDBJ databases">
        <title>Draft genome sequence of rust myrtle Austropuccinia psidii MF-1, a brazilian biotype.</title>
        <authorList>
            <person name="Quecine M.C."/>
            <person name="Pachon D.M.R."/>
            <person name="Bonatelli M.L."/>
            <person name="Correr F.H."/>
            <person name="Franceschini L.M."/>
            <person name="Leite T.F."/>
            <person name="Margarido G.R.A."/>
            <person name="Almeida C.A."/>
            <person name="Ferrarezi J.A."/>
            <person name="Labate C.A."/>
        </authorList>
    </citation>
    <scope>NUCLEOTIDE SEQUENCE</scope>
    <source>
        <strain evidence="2">MF-1</strain>
    </source>
</reference>
<proteinExistence type="predicted"/>
<evidence type="ECO:0000313" key="3">
    <source>
        <dbReference type="Proteomes" id="UP000765509"/>
    </source>
</evidence>
<dbReference type="Proteomes" id="UP000765509">
    <property type="component" value="Unassembled WGS sequence"/>
</dbReference>
<gene>
    <name evidence="2" type="ORF">O181_014971</name>
</gene>
<keyword evidence="3" id="KW-1185">Reference proteome</keyword>
<sequence>MWKRECDTASRGIAEAKEHNKQRYVKSHKEPEFREGDPVLVSTSNFNNMKGPKRMIDSFVRPFTNIRLIGKNAVEFILTE</sequence>
<evidence type="ECO:0000256" key="1">
    <source>
        <dbReference type="SAM" id="MobiDB-lite"/>
    </source>
</evidence>
<protein>
    <submittedName>
        <fullName evidence="2">Uncharacterized protein</fullName>
    </submittedName>
</protein>
<dbReference type="AlphaFoldDB" id="A0A9Q3GPM9"/>
<organism evidence="2 3">
    <name type="scientific">Austropuccinia psidii MF-1</name>
    <dbReference type="NCBI Taxonomy" id="1389203"/>
    <lineage>
        <taxon>Eukaryota</taxon>
        <taxon>Fungi</taxon>
        <taxon>Dikarya</taxon>
        <taxon>Basidiomycota</taxon>
        <taxon>Pucciniomycotina</taxon>
        <taxon>Pucciniomycetes</taxon>
        <taxon>Pucciniales</taxon>
        <taxon>Sphaerophragmiaceae</taxon>
        <taxon>Austropuccinia</taxon>
    </lineage>
</organism>
<feature type="region of interest" description="Disordered" evidence="1">
    <location>
        <begin position="1"/>
        <end position="31"/>
    </location>
</feature>